<evidence type="ECO:0000256" key="11">
    <source>
        <dbReference type="ARBA" id="ARBA00023277"/>
    </source>
</evidence>
<evidence type="ECO:0000256" key="2">
    <source>
        <dbReference type="ARBA" id="ARBA00012035"/>
    </source>
</evidence>
<evidence type="ECO:0000256" key="10">
    <source>
        <dbReference type="ARBA" id="ARBA00022958"/>
    </source>
</evidence>
<keyword evidence="12" id="KW-0963">Cytoplasm</keyword>
<feature type="binding site" evidence="12">
    <location>
        <position position="252"/>
    </location>
    <ligand>
        <name>K(+)</name>
        <dbReference type="ChEBI" id="CHEBI:29103"/>
    </ligand>
</feature>
<comment type="caution">
    <text evidence="12">Lacks conserved residue(s) required for the propagation of feature annotation.</text>
</comment>
<evidence type="ECO:0000256" key="7">
    <source>
        <dbReference type="ARBA" id="ARBA00022777"/>
    </source>
</evidence>
<keyword evidence="7 12" id="KW-0418">Kinase</keyword>
<comment type="caution">
    <text evidence="14">The sequence shown here is derived from an EMBL/GenBank/DDBJ whole genome shotgun (WGS) entry which is preliminary data.</text>
</comment>
<dbReference type="AlphaFoldDB" id="A0A0R2CS74"/>
<accession>A0A0R2CS74</accession>
<feature type="active site" description="Proton acceptor" evidence="12">
    <location>
        <position position="256"/>
    </location>
</feature>
<keyword evidence="4 12" id="KW-0808">Transferase</keyword>
<dbReference type="HAMAP" id="MF_01987">
    <property type="entry name" value="Ribokinase"/>
    <property type="match status" value="1"/>
</dbReference>
<feature type="binding site" evidence="12">
    <location>
        <begin position="223"/>
        <end position="228"/>
    </location>
    <ligand>
        <name>ATP</name>
        <dbReference type="ChEBI" id="CHEBI:30616"/>
    </ligand>
</feature>
<feature type="binding site" evidence="12">
    <location>
        <begin position="255"/>
        <end position="256"/>
    </location>
    <ligand>
        <name>ATP</name>
        <dbReference type="ChEBI" id="CHEBI:30616"/>
    </ligand>
</feature>
<keyword evidence="5 12" id="KW-0479">Metal-binding</keyword>
<feature type="binding site" evidence="12">
    <location>
        <position position="187"/>
    </location>
    <ligand>
        <name>ATP</name>
        <dbReference type="ChEBI" id="CHEBI:30616"/>
    </ligand>
</feature>
<comment type="activity regulation">
    <text evidence="12">Activated by a monovalent cation that binds near, but not in, the active site. The most likely occupant of the site in vivo is potassium. Ion binding induces a conformational change that may alter substrate affinity.</text>
</comment>
<comment type="subunit">
    <text evidence="12">Homodimer.</text>
</comment>
<dbReference type="InterPro" id="IPR011611">
    <property type="entry name" value="PfkB_dom"/>
</dbReference>
<feature type="binding site" evidence="12">
    <location>
        <position position="287"/>
    </location>
    <ligand>
        <name>K(+)</name>
        <dbReference type="ChEBI" id="CHEBI:29103"/>
    </ligand>
</feature>
<keyword evidence="9 12" id="KW-0460">Magnesium</keyword>
<dbReference type="OrthoDB" id="9775849at2"/>
<dbReference type="PATRIC" id="fig|1423796.3.peg.213"/>
<dbReference type="EMBL" id="AYYI01000087">
    <property type="protein sequence ID" value="KRM94641.1"/>
    <property type="molecule type" value="Genomic_DNA"/>
</dbReference>
<proteinExistence type="inferred from homology"/>
<comment type="cofactor">
    <cofactor evidence="12">
        <name>Mg(2+)</name>
        <dbReference type="ChEBI" id="CHEBI:18420"/>
    </cofactor>
    <text evidence="12">Requires a divalent cation, most likely magnesium in vivo, as an electrophilic catalyst to aid phosphoryl group transfer. It is the chelate of the metal and the nucleotide that is the actual substrate.</text>
</comment>
<feature type="binding site" evidence="12">
    <location>
        <position position="292"/>
    </location>
    <ligand>
        <name>K(+)</name>
        <dbReference type="ChEBI" id="CHEBI:29103"/>
    </ligand>
</feature>
<dbReference type="Gene3D" id="3.40.1190.20">
    <property type="match status" value="1"/>
</dbReference>
<evidence type="ECO:0000313" key="15">
    <source>
        <dbReference type="Proteomes" id="UP000051638"/>
    </source>
</evidence>
<feature type="binding site" evidence="12">
    <location>
        <position position="290"/>
    </location>
    <ligand>
        <name>K(+)</name>
        <dbReference type="ChEBI" id="CHEBI:29103"/>
    </ligand>
</feature>
<evidence type="ECO:0000256" key="8">
    <source>
        <dbReference type="ARBA" id="ARBA00022840"/>
    </source>
</evidence>
<dbReference type="STRING" id="1423796.FC24_GL000204"/>
<dbReference type="InterPro" id="IPR002139">
    <property type="entry name" value="Ribo/fructo_kinase"/>
</dbReference>
<dbReference type="GO" id="GO:0046872">
    <property type="term" value="F:metal ion binding"/>
    <property type="evidence" value="ECO:0007669"/>
    <property type="project" value="UniProtKB-KW"/>
</dbReference>
<feature type="binding site" evidence="12">
    <location>
        <position position="142"/>
    </location>
    <ligand>
        <name>substrate</name>
    </ligand>
</feature>
<keyword evidence="8 12" id="KW-0067">ATP-binding</keyword>
<protein>
    <recommendedName>
        <fullName evidence="3 12">Ribokinase</fullName>
        <shortName evidence="12">RK</shortName>
        <ecNumber evidence="2 12">2.7.1.15</ecNumber>
    </recommendedName>
</protein>
<keyword evidence="11 12" id="KW-0119">Carbohydrate metabolism</keyword>
<comment type="similarity">
    <text evidence="12">Belongs to the carbohydrate kinase PfkB family. Ribokinase subfamily.</text>
</comment>
<feature type="domain" description="Carbohydrate kinase PfkB" evidence="13">
    <location>
        <begin position="3"/>
        <end position="298"/>
    </location>
</feature>
<feature type="binding site" evidence="12">
    <location>
        <position position="256"/>
    </location>
    <ligand>
        <name>substrate</name>
    </ligand>
</feature>
<evidence type="ECO:0000256" key="5">
    <source>
        <dbReference type="ARBA" id="ARBA00022723"/>
    </source>
</evidence>
<comment type="subcellular location">
    <subcellularLocation>
        <location evidence="12">Cytoplasm</location>
    </subcellularLocation>
</comment>
<dbReference type="CDD" id="cd01174">
    <property type="entry name" value="ribokinase"/>
    <property type="match status" value="1"/>
</dbReference>
<dbReference type="GO" id="GO:0005524">
    <property type="term" value="F:ATP binding"/>
    <property type="evidence" value="ECO:0007669"/>
    <property type="project" value="UniProtKB-UniRule"/>
</dbReference>
<comment type="similarity">
    <text evidence="1">Belongs to the carbohydrate kinase pfkB family.</text>
</comment>
<feature type="binding site" evidence="12">
    <location>
        <position position="250"/>
    </location>
    <ligand>
        <name>K(+)</name>
        <dbReference type="ChEBI" id="CHEBI:29103"/>
    </ligand>
</feature>
<evidence type="ECO:0000256" key="9">
    <source>
        <dbReference type="ARBA" id="ARBA00022842"/>
    </source>
</evidence>
<feature type="binding site" evidence="12">
    <location>
        <begin position="12"/>
        <end position="14"/>
    </location>
    <ligand>
        <name>substrate</name>
    </ligand>
</feature>
<dbReference type="Proteomes" id="UP000051638">
    <property type="component" value="Unassembled WGS sequence"/>
</dbReference>
<dbReference type="UniPathway" id="UPA00916">
    <property type="reaction ID" value="UER00889"/>
</dbReference>
<dbReference type="RefSeq" id="WP_057874653.1">
    <property type="nucleotide sequence ID" value="NZ_AYYI01000087.1"/>
</dbReference>
<keyword evidence="15" id="KW-1185">Reference proteome</keyword>
<evidence type="ECO:0000256" key="1">
    <source>
        <dbReference type="ARBA" id="ARBA00005380"/>
    </source>
</evidence>
<keyword evidence="6 12" id="KW-0547">Nucleotide-binding</keyword>
<evidence type="ECO:0000256" key="3">
    <source>
        <dbReference type="ARBA" id="ARBA00016943"/>
    </source>
</evidence>
<dbReference type="EC" id="2.7.1.15" evidence="2 12"/>
<evidence type="ECO:0000313" key="14">
    <source>
        <dbReference type="EMBL" id="KRM94641.1"/>
    </source>
</evidence>
<keyword evidence="10 12" id="KW-0630">Potassium</keyword>
<evidence type="ECO:0000256" key="12">
    <source>
        <dbReference type="HAMAP-Rule" id="MF_01987"/>
    </source>
</evidence>
<dbReference type="GO" id="GO:0005829">
    <property type="term" value="C:cytosol"/>
    <property type="evidence" value="ECO:0007669"/>
    <property type="project" value="TreeGrafter"/>
</dbReference>
<comment type="catalytic activity">
    <reaction evidence="12">
        <text>D-ribose + ATP = D-ribose 5-phosphate + ADP + H(+)</text>
        <dbReference type="Rhea" id="RHEA:13697"/>
        <dbReference type="ChEBI" id="CHEBI:15378"/>
        <dbReference type="ChEBI" id="CHEBI:30616"/>
        <dbReference type="ChEBI" id="CHEBI:47013"/>
        <dbReference type="ChEBI" id="CHEBI:78346"/>
        <dbReference type="ChEBI" id="CHEBI:456216"/>
        <dbReference type="EC" id="2.7.1.15"/>
    </reaction>
</comment>
<dbReference type="GO" id="GO:0004747">
    <property type="term" value="F:ribokinase activity"/>
    <property type="evidence" value="ECO:0007669"/>
    <property type="project" value="UniProtKB-UniRule"/>
</dbReference>
<dbReference type="SUPFAM" id="SSF53613">
    <property type="entry name" value="Ribokinase-like"/>
    <property type="match status" value="1"/>
</dbReference>
<reference evidence="14 15" key="1">
    <citation type="journal article" date="2015" name="Genome Announc.">
        <title>Expanding the biotechnology potential of lactobacilli through comparative genomics of 213 strains and associated genera.</title>
        <authorList>
            <person name="Sun Z."/>
            <person name="Harris H.M."/>
            <person name="McCann A."/>
            <person name="Guo C."/>
            <person name="Argimon S."/>
            <person name="Zhang W."/>
            <person name="Yang X."/>
            <person name="Jeffery I.B."/>
            <person name="Cooney J.C."/>
            <person name="Kagawa T.F."/>
            <person name="Liu W."/>
            <person name="Song Y."/>
            <person name="Salvetti E."/>
            <person name="Wrobel A."/>
            <person name="Rasinkangas P."/>
            <person name="Parkhill J."/>
            <person name="Rea M.C."/>
            <person name="O'Sullivan O."/>
            <person name="Ritari J."/>
            <person name="Douillard F.P."/>
            <person name="Paul Ross R."/>
            <person name="Yang R."/>
            <person name="Briner A.E."/>
            <person name="Felis G.E."/>
            <person name="de Vos W.M."/>
            <person name="Barrangou R."/>
            <person name="Klaenhammer T.R."/>
            <person name="Caufield P.W."/>
            <person name="Cui Y."/>
            <person name="Zhang H."/>
            <person name="O'Toole P.W."/>
        </authorList>
    </citation>
    <scope>NUCLEOTIDE SEQUENCE [LARGE SCALE GENOMIC DNA]</scope>
    <source>
        <strain evidence="14 15">DSM 20253</strain>
    </source>
</reference>
<dbReference type="GO" id="GO:0019303">
    <property type="term" value="P:D-ribose catabolic process"/>
    <property type="evidence" value="ECO:0007669"/>
    <property type="project" value="UniProtKB-UniRule"/>
</dbReference>
<sequence>MAKHITVLGSLNLDIHIPLEHMPVQGETIALSKASSQAAGGKGANQAVAAQRLGAQVHFIGATGADAAGEMLRDKCKAEGIDIDMVKVLRNANTGEAFIVLEPDGHNTIMVEGGANKQVSKLAVREATEQIKNTDILIAQLETNVEPIVEAFKIAKAAGVLTILNPAPASTDLPAELWPLVDVVTPNETEAWRLTGHKAENRADYDAVAAAFAKKGVKNTIITLGEKGVYYNVAGQSDVVKAHKVEHPVDTTAAGDTFIGAMAAQLEPDLSNLTAAIQFANAASSLTVQRAGAMDSIPMKAEVGTVLD</sequence>
<feature type="binding site" evidence="12">
    <location>
        <begin position="41"/>
        <end position="45"/>
    </location>
    <ligand>
        <name>substrate</name>
    </ligand>
</feature>
<evidence type="ECO:0000259" key="13">
    <source>
        <dbReference type="Pfam" id="PF00294"/>
    </source>
</evidence>
<dbReference type="PROSITE" id="PS00584">
    <property type="entry name" value="PFKB_KINASES_2"/>
    <property type="match status" value="1"/>
</dbReference>
<evidence type="ECO:0000256" key="4">
    <source>
        <dbReference type="ARBA" id="ARBA00022679"/>
    </source>
</evidence>
<dbReference type="PANTHER" id="PTHR10584">
    <property type="entry name" value="SUGAR KINASE"/>
    <property type="match status" value="1"/>
</dbReference>
<dbReference type="InterPro" id="IPR029056">
    <property type="entry name" value="Ribokinase-like"/>
</dbReference>
<dbReference type="PANTHER" id="PTHR10584:SF166">
    <property type="entry name" value="RIBOKINASE"/>
    <property type="match status" value="1"/>
</dbReference>
<dbReference type="InterPro" id="IPR002173">
    <property type="entry name" value="Carboh/pur_kinase_PfkB_CS"/>
</dbReference>
<evidence type="ECO:0000256" key="6">
    <source>
        <dbReference type="ARBA" id="ARBA00022741"/>
    </source>
</evidence>
<dbReference type="Pfam" id="PF00294">
    <property type="entry name" value="PfkB"/>
    <property type="match status" value="1"/>
</dbReference>
<gene>
    <name evidence="12" type="primary">rbsK</name>
    <name evidence="14" type="ORF">FC24_GL000204</name>
</gene>
<comment type="pathway">
    <text evidence="12">Carbohydrate metabolism; D-ribose degradation; D-ribose 5-phosphate from beta-D-ribopyranose: step 2/2.</text>
</comment>
<dbReference type="InterPro" id="IPR011877">
    <property type="entry name" value="Ribokinase"/>
</dbReference>
<feature type="binding site" evidence="12">
    <location>
        <position position="296"/>
    </location>
    <ligand>
        <name>K(+)</name>
        <dbReference type="ChEBI" id="CHEBI:29103"/>
    </ligand>
</feature>
<organism evidence="14 15">
    <name type="scientific">Loigolactobacillus rennini DSM 20253</name>
    <dbReference type="NCBI Taxonomy" id="1423796"/>
    <lineage>
        <taxon>Bacteria</taxon>
        <taxon>Bacillati</taxon>
        <taxon>Bacillota</taxon>
        <taxon>Bacilli</taxon>
        <taxon>Lactobacillales</taxon>
        <taxon>Lactobacillaceae</taxon>
        <taxon>Loigolactobacillus</taxon>
    </lineage>
</organism>
<name>A0A0R2CS74_9LACO</name>
<feature type="binding site" evidence="12">
    <location>
        <position position="281"/>
    </location>
    <ligand>
        <name>ATP</name>
        <dbReference type="ChEBI" id="CHEBI:30616"/>
    </ligand>
</feature>
<comment type="function">
    <text evidence="12">Catalyzes the phosphorylation of ribose at O-5 in a reaction requiring ATP and magnesium. The resulting D-ribose-5-phosphate can then be used either for sythesis of nucleotides, histidine, and tryptophan, or as a component of the pentose phosphate pathway.</text>
</comment>
<dbReference type="PRINTS" id="PR00990">
    <property type="entry name" value="RIBOKINASE"/>
</dbReference>
<dbReference type="NCBIfam" id="TIGR02152">
    <property type="entry name" value="D_ribokin_bact"/>
    <property type="match status" value="1"/>
</dbReference>